<reference evidence="1" key="1">
    <citation type="submission" date="2020-02" db="EMBL/GenBank/DDBJ databases">
        <authorList>
            <person name="Meier V. D."/>
        </authorList>
    </citation>
    <scope>NUCLEOTIDE SEQUENCE</scope>
    <source>
        <strain evidence="1">AVDCRST_MAG28</strain>
    </source>
</reference>
<proteinExistence type="predicted"/>
<dbReference type="EMBL" id="CADCVE010000058">
    <property type="protein sequence ID" value="CAA9457012.1"/>
    <property type="molecule type" value="Genomic_DNA"/>
</dbReference>
<sequence>MLSFIVIFAGAETYQRNIEEEITDGRQLTPEV</sequence>
<evidence type="ECO:0000313" key="1">
    <source>
        <dbReference type="EMBL" id="CAA9457012.1"/>
    </source>
</evidence>
<dbReference type="AlphaFoldDB" id="A0A6J4R6F5"/>
<accession>A0A6J4R6F5</accession>
<protein>
    <submittedName>
        <fullName evidence="1">Uncharacterized protein</fullName>
    </submittedName>
</protein>
<name>A0A6J4R6F5_9ACTN</name>
<gene>
    <name evidence="1" type="ORF">AVDCRST_MAG28-2601</name>
</gene>
<organism evidence="1">
    <name type="scientific">uncultured Rubrobacteraceae bacterium</name>
    <dbReference type="NCBI Taxonomy" id="349277"/>
    <lineage>
        <taxon>Bacteria</taxon>
        <taxon>Bacillati</taxon>
        <taxon>Actinomycetota</taxon>
        <taxon>Rubrobacteria</taxon>
        <taxon>Rubrobacterales</taxon>
        <taxon>Rubrobacteraceae</taxon>
        <taxon>environmental samples</taxon>
    </lineage>
</organism>